<dbReference type="EMBL" id="ML178874">
    <property type="protein sequence ID" value="TFK95787.1"/>
    <property type="molecule type" value="Genomic_DNA"/>
</dbReference>
<dbReference type="Proteomes" id="UP000305067">
    <property type="component" value="Unassembled WGS sequence"/>
</dbReference>
<evidence type="ECO:0000313" key="3">
    <source>
        <dbReference type="Proteomes" id="UP000305067"/>
    </source>
</evidence>
<evidence type="ECO:0000313" key="2">
    <source>
        <dbReference type="EMBL" id="TFK95787.1"/>
    </source>
</evidence>
<sequence>MLSRWKLHPGAISIDWSIHPLDPTRDNSGAHFDALFTRDRVECLIVIGWNSGQFEELWERIPKECTWGALLTLEIRSVEKEESDDEESENQPSQNQPEVDIDDDMPSGSDRENEDQAEDGHDVEI</sequence>
<reference evidence="2 3" key="1">
    <citation type="journal article" date="2019" name="Nat. Ecol. Evol.">
        <title>Megaphylogeny resolves global patterns of mushroom evolution.</title>
        <authorList>
            <person name="Varga T."/>
            <person name="Krizsan K."/>
            <person name="Foldi C."/>
            <person name="Dima B."/>
            <person name="Sanchez-Garcia M."/>
            <person name="Sanchez-Ramirez S."/>
            <person name="Szollosi G.J."/>
            <person name="Szarkandi J.G."/>
            <person name="Papp V."/>
            <person name="Albert L."/>
            <person name="Andreopoulos W."/>
            <person name="Angelini C."/>
            <person name="Antonin V."/>
            <person name="Barry K.W."/>
            <person name="Bougher N.L."/>
            <person name="Buchanan P."/>
            <person name="Buyck B."/>
            <person name="Bense V."/>
            <person name="Catcheside P."/>
            <person name="Chovatia M."/>
            <person name="Cooper J."/>
            <person name="Damon W."/>
            <person name="Desjardin D."/>
            <person name="Finy P."/>
            <person name="Geml J."/>
            <person name="Haridas S."/>
            <person name="Hughes K."/>
            <person name="Justo A."/>
            <person name="Karasinski D."/>
            <person name="Kautmanova I."/>
            <person name="Kiss B."/>
            <person name="Kocsube S."/>
            <person name="Kotiranta H."/>
            <person name="LaButti K.M."/>
            <person name="Lechner B.E."/>
            <person name="Liimatainen K."/>
            <person name="Lipzen A."/>
            <person name="Lukacs Z."/>
            <person name="Mihaltcheva S."/>
            <person name="Morgado L.N."/>
            <person name="Niskanen T."/>
            <person name="Noordeloos M.E."/>
            <person name="Ohm R.A."/>
            <person name="Ortiz-Santana B."/>
            <person name="Ovrebo C."/>
            <person name="Racz N."/>
            <person name="Riley R."/>
            <person name="Savchenko A."/>
            <person name="Shiryaev A."/>
            <person name="Soop K."/>
            <person name="Spirin V."/>
            <person name="Szebenyi C."/>
            <person name="Tomsovsky M."/>
            <person name="Tulloss R.E."/>
            <person name="Uehling J."/>
            <person name="Grigoriev I.V."/>
            <person name="Vagvolgyi C."/>
            <person name="Papp T."/>
            <person name="Martin F.M."/>
            <person name="Miettinen O."/>
            <person name="Hibbett D.S."/>
            <person name="Nagy L.G."/>
        </authorList>
    </citation>
    <scope>NUCLEOTIDE SEQUENCE [LARGE SCALE GENOMIC DNA]</scope>
    <source>
        <strain evidence="2 3">CBS 309.79</strain>
    </source>
</reference>
<gene>
    <name evidence="2" type="ORF">BDV98DRAFT_577173</name>
</gene>
<proteinExistence type="predicted"/>
<keyword evidence="3" id="KW-1185">Reference proteome</keyword>
<feature type="region of interest" description="Disordered" evidence="1">
    <location>
        <begin position="78"/>
        <end position="125"/>
    </location>
</feature>
<protein>
    <submittedName>
        <fullName evidence="2">Uncharacterized protein</fullName>
    </submittedName>
</protein>
<organism evidence="2 3">
    <name type="scientific">Pterulicium gracile</name>
    <dbReference type="NCBI Taxonomy" id="1884261"/>
    <lineage>
        <taxon>Eukaryota</taxon>
        <taxon>Fungi</taxon>
        <taxon>Dikarya</taxon>
        <taxon>Basidiomycota</taxon>
        <taxon>Agaricomycotina</taxon>
        <taxon>Agaricomycetes</taxon>
        <taxon>Agaricomycetidae</taxon>
        <taxon>Agaricales</taxon>
        <taxon>Pleurotineae</taxon>
        <taxon>Pterulaceae</taxon>
        <taxon>Pterulicium</taxon>
    </lineage>
</organism>
<accession>A0A5C3Q3N9</accession>
<name>A0A5C3Q3N9_9AGAR</name>
<dbReference type="AlphaFoldDB" id="A0A5C3Q3N9"/>
<evidence type="ECO:0000256" key="1">
    <source>
        <dbReference type="SAM" id="MobiDB-lite"/>
    </source>
</evidence>